<evidence type="ECO:0000313" key="1">
    <source>
        <dbReference type="EMBL" id="SFS82260.1"/>
    </source>
</evidence>
<name>A0A1I6SZI7_9FLAO</name>
<proteinExistence type="predicted"/>
<organism evidence="1 2">
    <name type="scientific">Lutibacter maritimus</name>
    <dbReference type="NCBI Taxonomy" id="593133"/>
    <lineage>
        <taxon>Bacteria</taxon>
        <taxon>Pseudomonadati</taxon>
        <taxon>Bacteroidota</taxon>
        <taxon>Flavobacteriia</taxon>
        <taxon>Flavobacteriales</taxon>
        <taxon>Flavobacteriaceae</taxon>
        <taxon>Lutibacter</taxon>
    </lineage>
</organism>
<accession>A0A1I6SZI7</accession>
<evidence type="ECO:0000313" key="2">
    <source>
        <dbReference type="Proteomes" id="UP000199312"/>
    </source>
</evidence>
<gene>
    <name evidence="1" type="ORF">SAMN04488006_0220</name>
</gene>
<dbReference type="RefSeq" id="WP_090230857.1">
    <property type="nucleotide sequence ID" value="NZ_FOZP01000016.1"/>
</dbReference>
<keyword evidence="2" id="KW-1185">Reference proteome</keyword>
<sequence>MTRIKFNYTTDFENIIKQGLSNAQLQLLKELLQKHNVDEEQLFYIMHKRDEAIGFTIGDRVLYKGYTHLRPNQTEFKVYKITNIYNDCLTDVRIKPISGGESIRVYHRDLEKIN</sequence>
<dbReference type="Proteomes" id="UP000199312">
    <property type="component" value="Unassembled WGS sequence"/>
</dbReference>
<dbReference type="AlphaFoldDB" id="A0A1I6SZI7"/>
<reference evidence="2" key="1">
    <citation type="submission" date="2016-10" db="EMBL/GenBank/DDBJ databases">
        <authorList>
            <person name="Varghese N."/>
            <person name="Submissions S."/>
        </authorList>
    </citation>
    <scope>NUCLEOTIDE SEQUENCE [LARGE SCALE GENOMIC DNA]</scope>
    <source>
        <strain evidence="2">DSM 24450</strain>
    </source>
</reference>
<dbReference type="EMBL" id="FOZP01000016">
    <property type="protein sequence ID" value="SFS82260.1"/>
    <property type="molecule type" value="Genomic_DNA"/>
</dbReference>
<protein>
    <submittedName>
        <fullName evidence="1">Uncharacterized protein</fullName>
    </submittedName>
</protein>